<evidence type="ECO:0000313" key="3">
    <source>
        <dbReference type="Proteomes" id="UP000677054"/>
    </source>
</evidence>
<dbReference type="EMBL" id="CAJPEV010003031">
    <property type="protein sequence ID" value="CAG0898724.1"/>
    <property type="molecule type" value="Genomic_DNA"/>
</dbReference>
<dbReference type="SUPFAM" id="SSF57414">
    <property type="entry name" value="Hairpin loop containing domain-like"/>
    <property type="match status" value="1"/>
</dbReference>
<dbReference type="InterPro" id="IPR003609">
    <property type="entry name" value="Pan_app"/>
</dbReference>
<evidence type="ECO:0000259" key="1">
    <source>
        <dbReference type="PROSITE" id="PS50948"/>
    </source>
</evidence>
<name>A0A7R9FPZ7_9CRUS</name>
<organism evidence="2">
    <name type="scientific">Darwinula stevensoni</name>
    <dbReference type="NCBI Taxonomy" id="69355"/>
    <lineage>
        <taxon>Eukaryota</taxon>
        <taxon>Metazoa</taxon>
        <taxon>Ecdysozoa</taxon>
        <taxon>Arthropoda</taxon>
        <taxon>Crustacea</taxon>
        <taxon>Oligostraca</taxon>
        <taxon>Ostracoda</taxon>
        <taxon>Podocopa</taxon>
        <taxon>Podocopida</taxon>
        <taxon>Darwinulocopina</taxon>
        <taxon>Darwinuloidea</taxon>
        <taxon>Darwinulidae</taxon>
        <taxon>Darwinula</taxon>
    </lineage>
</organism>
<sequence length="261" mass="29164">MRRATGGAKAQTGESRMKEFATLTTGESWQTDFFLGLATCNEEYQNLSNGRGKNGQTRTSSGLVAVGHVIPHASLRAQKKMKKRKRENLQSAKMKRAGRIRWLLLFLLSSKTECGFLKYYATKQGQRYGDVSRRVSTRSMGNCNILCSSLRPKACKAYNYRSSDGSCELVEKDKSSLIPSEGYQAYVQKFCLTEHPMVENADLTYLRWNGKYPAPSGAKVLFHCEEGFTDGKKDHWATCSDSPDSWCTSFVVDGVSCPRLG</sequence>
<reference evidence="2" key="1">
    <citation type="submission" date="2020-11" db="EMBL/GenBank/DDBJ databases">
        <authorList>
            <person name="Tran Van P."/>
        </authorList>
    </citation>
    <scope>NUCLEOTIDE SEQUENCE</scope>
</reference>
<dbReference type="Proteomes" id="UP000677054">
    <property type="component" value="Unassembled WGS sequence"/>
</dbReference>
<evidence type="ECO:0000313" key="2">
    <source>
        <dbReference type="EMBL" id="CAD7250721.1"/>
    </source>
</evidence>
<feature type="domain" description="Apple" evidence="1">
    <location>
        <begin position="114"/>
        <end position="191"/>
    </location>
</feature>
<accession>A0A7R9FPZ7</accession>
<dbReference type="EMBL" id="LR902548">
    <property type="protein sequence ID" value="CAD7250721.1"/>
    <property type="molecule type" value="Genomic_DNA"/>
</dbReference>
<proteinExistence type="predicted"/>
<dbReference type="AlphaFoldDB" id="A0A7R9FPZ7"/>
<keyword evidence="3" id="KW-1185">Reference proteome</keyword>
<dbReference type="Gene3D" id="3.50.4.10">
    <property type="entry name" value="Hepatocyte Growth Factor"/>
    <property type="match status" value="1"/>
</dbReference>
<gene>
    <name evidence="2" type="ORF">DSTB1V02_LOCUS10490</name>
</gene>
<protein>
    <recommendedName>
        <fullName evidence="1">Apple domain-containing protein</fullName>
    </recommendedName>
</protein>
<dbReference type="PROSITE" id="PS50948">
    <property type="entry name" value="PAN"/>
    <property type="match status" value="1"/>
</dbReference>